<evidence type="ECO:0000313" key="6">
    <source>
        <dbReference type="RefSeq" id="XP_033155936.1"/>
    </source>
</evidence>
<dbReference type="Proteomes" id="UP000515162">
    <property type="component" value="Chromosome 2R"/>
</dbReference>
<proteinExistence type="inferred from homology"/>
<protein>
    <recommendedName>
        <fullName evidence="3">Synaptic plasticity regulator PANTS</fullName>
    </recommendedName>
    <alternativeName>
        <fullName evidence="4">Plasticity-associated neural transcript short</fullName>
    </alternativeName>
</protein>
<dbReference type="GeneID" id="117138164"/>
<dbReference type="PANTHER" id="PTHR28052">
    <property type="entry name" value="UPF0545 PROTEIN C22ORF39"/>
    <property type="match status" value="1"/>
</dbReference>
<evidence type="ECO:0000256" key="3">
    <source>
        <dbReference type="ARBA" id="ARBA00044072"/>
    </source>
</evidence>
<dbReference type="GO" id="GO:0043083">
    <property type="term" value="C:synaptic cleft"/>
    <property type="evidence" value="ECO:0007669"/>
    <property type="project" value="UniProtKB-SubCell"/>
</dbReference>
<evidence type="ECO:0000256" key="2">
    <source>
        <dbReference type="ARBA" id="ARBA00043942"/>
    </source>
</evidence>
<evidence type="ECO:0000256" key="1">
    <source>
        <dbReference type="ARBA" id="ARBA00006412"/>
    </source>
</evidence>
<keyword evidence="5" id="KW-1185">Reference proteome</keyword>
<organism evidence="5 6">
    <name type="scientific">Drosophila mauritiana</name>
    <name type="common">Fruit fly</name>
    <dbReference type="NCBI Taxonomy" id="7226"/>
    <lineage>
        <taxon>Eukaryota</taxon>
        <taxon>Metazoa</taxon>
        <taxon>Ecdysozoa</taxon>
        <taxon>Arthropoda</taxon>
        <taxon>Hexapoda</taxon>
        <taxon>Insecta</taxon>
        <taxon>Pterygota</taxon>
        <taxon>Neoptera</taxon>
        <taxon>Endopterygota</taxon>
        <taxon>Diptera</taxon>
        <taxon>Brachycera</taxon>
        <taxon>Muscomorpha</taxon>
        <taxon>Ephydroidea</taxon>
        <taxon>Drosophilidae</taxon>
        <taxon>Drosophila</taxon>
        <taxon>Sophophora</taxon>
    </lineage>
</organism>
<dbReference type="InterPro" id="IPR021475">
    <property type="entry name" value="Pants/Emi1-like"/>
</dbReference>
<dbReference type="Pfam" id="PF11326">
    <property type="entry name" value="PANTS-like"/>
    <property type="match status" value="1"/>
</dbReference>
<accession>A0A6P8K0S9</accession>
<gene>
    <name evidence="6" type="primary">LOC117138164</name>
</gene>
<sequence>MATKSDNADSKSDKSKESLNDAWAIRPCHLYKEEYDDCTSFKARFHQYFIFGKDTDCSQWLTDYRNCERYQQSNGNDVAAGKAVIKSEEERRKIRLRAHFANDTWQKRKEPPLDWAAPLPDWMEKRNENTYLEVKQKELSGQAAPQGEERSLCTIMI</sequence>
<comment type="similarity">
    <text evidence="1">Belongs to the UPF0545 family.</text>
</comment>
<dbReference type="RefSeq" id="XP_033155936.1">
    <property type="nucleotide sequence ID" value="XM_033300045.1"/>
</dbReference>
<reference evidence="6" key="1">
    <citation type="submission" date="2025-08" db="UniProtKB">
        <authorList>
            <consortium name="RefSeq"/>
        </authorList>
    </citation>
    <scope>IDENTIFICATION</scope>
    <source>
        <strain evidence="6">Mau12</strain>
        <tissue evidence="6">Whole Body</tissue>
    </source>
</reference>
<dbReference type="AlphaFoldDB" id="A0A6P8K0S9"/>
<evidence type="ECO:0000313" key="5">
    <source>
        <dbReference type="Proteomes" id="UP000515162"/>
    </source>
</evidence>
<evidence type="ECO:0000256" key="4">
    <source>
        <dbReference type="ARBA" id="ARBA00044235"/>
    </source>
</evidence>
<dbReference type="PANTHER" id="PTHR28052:SF1">
    <property type="entry name" value="UPF0545 PROTEIN C22ORF39"/>
    <property type="match status" value="1"/>
</dbReference>
<name>A0A6P8K0S9_DROMA</name>
<comment type="subcellular location">
    <subcellularLocation>
        <location evidence="2">Synaptic cleft</location>
    </subcellularLocation>
</comment>